<feature type="domain" description="UTP25 NTP hydrolase-like" evidence="6">
    <location>
        <begin position="312"/>
        <end position="581"/>
    </location>
</feature>
<feature type="compositionally biased region" description="Basic and acidic residues" evidence="4">
    <location>
        <begin position="153"/>
        <end position="164"/>
    </location>
</feature>
<dbReference type="InterPro" id="IPR010678">
    <property type="entry name" value="UTP25"/>
</dbReference>
<dbReference type="Pfam" id="PF22916">
    <property type="entry name" value="UTP25_NTPase-like"/>
    <property type="match status" value="1"/>
</dbReference>
<feature type="compositionally biased region" description="Basic and acidic residues" evidence="4">
    <location>
        <begin position="74"/>
        <end position="83"/>
    </location>
</feature>
<feature type="compositionally biased region" description="Basic residues" evidence="4">
    <location>
        <begin position="1"/>
        <end position="30"/>
    </location>
</feature>
<comment type="similarity">
    <text evidence="2">Belongs to the UTP25 family.</text>
</comment>
<dbReference type="Proteomes" id="UP000092462">
    <property type="component" value="Unassembled WGS sequence"/>
</dbReference>
<keyword evidence="8" id="KW-1185">Reference proteome</keyword>
<evidence type="ECO:0000259" key="5">
    <source>
        <dbReference type="Pfam" id="PF06862"/>
    </source>
</evidence>
<evidence type="ECO:0000256" key="1">
    <source>
        <dbReference type="ARBA" id="ARBA00004604"/>
    </source>
</evidence>
<comment type="subcellular location">
    <subcellularLocation>
        <location evidence="1">Nucleus</location>
        <location evidence="1">Nucleolus</location>
    </subcellularLocation>
</comment>
<dbReference type="VEuPathDB" id="VectorBase:PPAI006881"/>
<dbReference type="AlphaFoldDB" id="A0A1B0DFS0"/>
<feature type="compositionally biased region" description="Acidic residues" evidence="4">
    <location>
        <begin position="122"/>
        <end position="142"/>
    </location>
</feature>
<dbReference type="Pfam" id="PF06862">
    <property type="entry name" value="Utp25_C"/>
    <property type="match status" value="1"/>
</dbReference>
<dbReference type="GO" id="GO:0034511">
    <property type="term" value="F:U3 snoRNA binding"/>
    <property type="evidence" value="ECO:0007669"/>
    <property type="project" value="InterPro"/>
</dbReference>
<evidence type="ECO:0000313" key="7">
    <source>
        <dbReference type="EnsemblMetazoa" id="PPAI006881-PA"/>
    </source>
</evidence>
<protein>
    <recommendedName>
        <fullName evidence="9">Digestive organ expansion factor homolog</fullName>
    </recommendedName>
</protein>
<evidence type="ECO:0008006" key="9">
    <source>
        <dbReference type="Google" id="ProtNLM"/>
    </source>
</evidence>
<feature type="region of interest" description="Disordered" evidence="4">
    <location>
        <begin position="74"/>
        <end position="185"/>
    </location>
</feature>
<dbReference type="EMBL" id="AJVK01058952">
    <property type="status" value="NOT_ANNOTATED_CDS"/>
    <property type="molecule type" value="Genomic_DNA"/>
</dbReference>
<dbReference type="GO" id="GO:0019843">
    <property type="term" value="F:rRNA binding"/>
    <property type="evidence" value="ECO:0007669"/>
    <property type="project" value="TreeGrafter"/>
</dbReference>
<feature type="region of interest" description="Disordered" evidence="4">
    <location>
        <begin position="1"/>
        <end position="45"/>
    </location>
</feature>
<dbReference type="EnsemblMetazoa" id="PPAI006881-RA">
    <property type="protein sequence ID" value="PPAI006881-PA"/>
    <property type="gene ID" value="PPAI006881"/>
</dbReference>
<feature type="compositionally biased region" description="Basic and acidic residues" evidence="4">
    <location>
        <begin position="31"/>
        <end position="45"/>
    </location>
</feature>
<evidence type="ECO:0000259" key="6">
    <source>
        <dbReference type="Pfam" id="PF22916"/>
    </source>
</evidence>
<dbReference type="GO" id="GO:0000462">
    <property type="term" value="P:maturation of SSU-rRNA from tricistronic rRNA transcript (SSU-rRNA, 5.8S rRNA, LSU-rRNA)"/>
    <property type="evidence" value="ECO:0007669"/>
    <property type="project" value="TreeGrafter"/>
</dbReference>
<evidence type="ECO:0000313" key="8">
    <source>
        <dbReference type="Proteomes" id="UP000092462"/>
    </source>
</evidence>
<dbReference type="PANTHER" id="PTHR12933:SF0">
    <property type="entry name" value="U3 SMALL NUCLEOLAR RNA-ASSOCIATED PROTEIN 25 HOMOLOG"/>
    <property type="match status" value="1"/>
</dbReference>
<evidence type="ECO:0000256" key="4">
    <source>
        <dbReference type="SAM" id="MobiDB-lite"/>
    </source>
</evidence>
<accession>A0A1B0DFS0</accession>
<dbReference type="InterPro" id="IPR053940">
    <property type="entry name" value="UTP25_NTPase-like"/>
</dbReference>
<feature type="domain" description="UTP25 C-terminal" evidence="5">
    <location>
        <begin position="592"/>
        <end position="778"/>
    </location>
</feature>
<dbReference type="VEuPathDB" id="VectorBase:PPAPM1_009106"/>
<dbReference type="InterPro" id="IPR053939">
    <property type="entry name" value="UTP25_C"/>
</dbReference>
<organism evidence="7 8">
    <name type="scientific">Phlebotomus papatasi</name>
    <name type="common">Sandfly</name>
    <dbReference type="NCBI Taxonomy" id="29031"/>
    <lineage>
        <taxon>Eukaryota</taxon>
        <taxon>Metazoa</taxon>
        <taxon>Ecdysozoa</taxon>
        <taxon>Arthropoda</taxon>
        <taxon>Hexapoda</taxon>
        <taxon>Insecta</taxon>
        <taxon>Pterygota</taxon>
        <taxon>Neoptera</taxon>
        <taxon>Endopterygota</taxon>
        <taxon>Diptera</taxon>
        <taxon>Nematocera</taxon>
        <taxon>Psychodoidea</taxon>
        <taxon>Psychodidae</taxon>
        <taxon>Phlebotomus</taxon>
        <taxon>Phlebotomus</taxon>
    </lineage>
</organism>
<evidence type="ECO:0000256" key="2">
    <source>
        <dbReference type="ARBA" id="ARBA00009223"/>
    </source>
</evidence>
<keyword evidence="3" id="KW-0539">Nucleus</keyword>
<feature type="compositionally biased region" description="Acidic residues" evidence="4">
    <location>
        <begin position="90"/>
        <end position="100"/>
    </location>
</feature>
<dbReference type="GO" id="GO:0032040">
    <property type="term" value="C:small-subunit processome"/>
    <property type="evidence" value="ECO:0007669"/>
    <property type="project" value="TreeGrafter"/>
</dbReference>
<evidence type="ECO:0000256" key="3">
    <source>
        <dbReference type="ARBA" id="ARBA00023242"/>
    </source>
</evidence>
<dbReference type="PANTHER" id="PTHR12933">
    <property type="entry name" value="ORF PROTEIN-RELATED"/>
    <property type="match status" value="1"/>
</dbReference>
<proteinExistence type="inferred from homology"/>
<reference evidence="7" key="1">
    <citation type="submission" date="2022-08" db="UniProtKB">
        <authorList>
            <consortium name="EnsemblMetazoa"/>
        </authorList>
    </citation>
    <scope>IDENTIFICATION</scope>
    <source>
        <strain evidence="7">Israel</strain>
    </source>
</reference>
<name>A0A1B0DFS0_PHLPP</name>
<sequence>MVKKVKNRNMKHGRKGNPHKKNYKHSRKNSRYKEMSKAKEKQKLGENYKFVKKMKNIQRNTENEEILKKRQQIEARNRKRQEEFVNNVQESDEDSEEEDNFYDKVLSMMNVSSKVSKAIETSSEEEDESEVSEEEKDEEDTEAPGAPGPSKRPKIEESPKKPSLEEENIQEEVDHGDSESEDDEKNLCDPFLKHLVHDMSPELYEAAKNGDNCEQKICSWPSLGRLLVSIPRSSKKSEEGSSKKKLLLLEDEEKFAEEGKIPERISAKDTNLQDLHIKSQLQENAKNLCEKIHGERNFSNLQAEIFSILNNYQDLYMPRRTFENADEIRFSYCLHALNHALKSYTKISHHNTKIPKIPGKSSKPEEVQKKCQDQGLVRPKILIILPFKNSAYHVINTLIALLAPELSGKVMNHKRFVEEFTGNELEFPRMNPKPEDYEKIFAGNTDDNFRMGISVARKSLKLYAEFYSADFIIASPLGLRMIIGAAGDEKRDYDFLSSIEMLIIDQMDVILTQNWLHLLHIFDHLHLKLQTRKNTDFSRVRSWCLNGWSRFYRQTLLFSNHDLPEFVSLLSKHCSNYRGSVRVANPVAAGSVQQVALQVNQVFHRIEVKSLEVTHDTRFEYFTRTILPRLKVSFMAHCLIYIPNYFDFVRIRNYFKREFPNFVQVCEYTEDAKIARARDMFYHSGAHFMLYTERAHFYRRTRIRGIRHIVMYQPPSWPHFYPELLNLMQECYQNPRDGLEAHTSVTVLYTKYDSLQMAAILGTDRTSEMLKSSKLTHTIMKEK</sequence>